<feature type="transmembrane region" description="Helical" evidence="6">
    <location>
        <begin position="66"/>
        <end position="83"/>
    </location>
</feature>
<feature type="transmembrane region" description="Helical" evidence="6">
    <location>
        <begin position="405"/>
        <end position="426"/>
    </location>
</feature>
<keyword evidence="5 6" id="KW-0472">Membrane</keyword>
<dbReference type="Gene3D" id="1.20.1250.20">
    <property type="entry name" value="MFS general substrate transporter like domains"/>
    <property type="match status" value="2"/>
</dbReference>
<dbReference type="VEuPathDB" id="FungiDB:Z517_06582"/>
<comment type="subcellular location">
    <subcellularLocation>
        <location evidence="1">Membrane</location>
        <topology evidence="1">Multi-pass membrane protein</topology>
    </subcellularLocation>
</comment>
<evidence type="ECO:0000256" key="4">
    <source>
        <dbReference type="ARBA" id="ARBA00022989"/>
    </source>
</evidence>
<dbReference type="PANTHER" id="PTHR43791:SF36">
    <property type="entry name" value="TRANSPORTER, PUTATIVE (AFU_ORTHOLOGUE AFUA_6G08340)-RELATED"/>
    <property type="match status" value="1"/>
</dbReference>
<dbReference type="AlphaFoldDB" id="A0A0D2F054"/>
<dbReference type="SUPFAM" id="SSF103473">
    <property type="entry name" value="MFS general substrate transporter"/>
    <property type="match status" value="1"/>
</dbReference>
<dbReference type="RefSeq" id="XP_013283775.1">
    <property type="nucleotide sequence ID" value="XM_013428321.1"/>
</dbReference>
<evidence type="ECO:0000256" key="1">
    <source>
        <dbReference type="ARBA" id="ARBA00004141"/>
    </source>
</evidence>
<dbReference type="InterPro" id="IPR020846">
    <property type="entry name" value="MFS_dom"/>
</dbReference>
<feature type="transmembrane region" description="Helical" evidence="6">
    <location>
        <begin position="467"/>
        <end position="492"/>
    </location>
</feature>
<dbReference type="InterPro" id="IPR011701">
    <property type="entry name" value="MFS"/>
</dbReference>
<sequence length="566" mass="62769">MAKAFAAHQAAFEKEGVYIGGWSFRDTLTPRKKDGKHDTSEDRIQNATVLTPDWTADEERRLVRKLDFRVLFPACIIYFLAYMDRANLGNVKILGLGTESSIEGRLGMKGADFSWAVSITYFAVTAGLLPSNILMKKFSAKYFFPIVMILWGVIVMSMAACKSLAGLLAARFFLGIPESGVVPACVMYFSMWYKPSERAFRIGVFHSANALASAVSAFIAAGIGHLNGRNGLDSWQWVFIIEGILPIAMAPIIFLLLLTFPETSTALSERERYIAINRFGRGAARKTDVSWSWPAFRRIFKRPSTYVFFVSYVALCMVAVAQATFLPTILKVFLGYSTTKSNLYTAACNLSIIPLYWVWGVHSDWTRERMWHYLLPVVASVPCYAVWTYTSMHPEARGTVIETTALYGMAYLGQMVLISQPIVLSYRSSTLYGAAEQAVGVAAAVASLTIASIIAPQMYPNQDAPRYLAGFAGTLALLVVCILSYLTLPLWLMREAHVRKKKTGHAMPLQAIEDAERSMVTDAAHDLIHRLNEQEEMGMLAAKGVEAGAAEAQHVEEQHQQPPKTI</sequence>
<keyword evidence="2" id="KW-0813">Transport</keyword>
<name>A0A0D2F054_9EURO</name>
<feature type="transmembrane region" description="Helical" evidence="6">
    <location>
        <begin position="371"/>
        <end position="390"/>
    </location>
</feature>
<dbReference type="EMBL" id="KN846972">
    <property type="protein sequence ID" value="KIW79967.1"/>
    <property type="molecule type" value="Genomic_DNA"/>
</dbReference>
<dbReference type="PANTHER" id="PTHR43791">
    <property type="entry name" value="PERMEASE-RELATED"/>
    <property type="match status" value="1"/>
</dbReference>
<dbReference type="Proteomes" id="UP000053029">
    <property type="component" value="Unassembled WGS sequence"/>
</dbReference>
<evidence type="ECO:0000259" key="7">
    <source>
        <dbReference type="PROSITE" id="PS50850"/>
    </source>
</evidence>
<feature type="transmembrane region" description="Helical" evidence="6">
    <location>
        <begin position="235"/>
        <end position="260"/>
    </location>
</feature>
<feature type="domain" description="Major facilitator superfamily (MFS) profile" evidence="7">
    <location>
        <begin position="70"/>
        <end position="499"/>
    </location>
</feature>
<dbReference type="InterPro" id="IPR036259">
    <property type="entry name" value="MFS_trans_sf"/>
</dbReference>
<dbReference type="PROSITE" id="PS50850">
    <property type="entry name" value="MFS"/>
    <property type="match status" value="1"/>
</dbReference>
<keyword evidence="4 6" id="KW-1133">Transmembrane helix</keyword>
<accession>A0A0D2F054</accession>
<dbReference type="GO" id="GO:0022857">
    <property type="term" value="F:transmembrane transporter activity"/>
    <property type="evidence" value="ECO:0007669"/>
    <property type="project" value="InterPro"/>
</dbReference>
<feature type="transmembrane region" description="Helical" evidence="6">
    <location>
        <begin position="342"/>
        <end position="359"/>
    </location>
</feature>
<evidence type="ECO:0000256" key="5">
    <source>
        <dbReference type="ARBA" id="ARBA00023136"/>
    </source>
</evidence>
<feature type="transmembrane region" description="Helical" evidence="6">
    <location>
        <begin position="172"/>
        <end position="190"/>
    </location>
</feature>
<dbReference type="OrthoDB" id="2985014at2759"/>
<dbReference type="GO" id="GO:0016020">
    <property type="term" value="C:membrane"/>
    <property type="evidence" value="ECO:0007669"/>
    <property type="project" value="UniProtKB-SubCell"/>
</dbReference>
<evidence type="ECO:0000256" key="3">
    <source>
        <dbReference type="ARBA" id="ARBA00022692"/>
    </source>
</evidence>
<reference evidence="8 9" key="1">
    <citation type="submission" date="2015-01" db="EMBL/GenBank/DDBJ databases">
        <title>The Genome Sequence of Fonsecaea pedrosoi CBS 271.37.</title>
        <authorList>
            <consortium name="The Broad Institute Genomics Platform"/>
            <person name="Cuomo C."/>
            <person name="de Hoog S."/>
            <person name="Gorbushina A."/>
            <person name="Stielow B."/>
            <person name="Teixiera M."/>
            <person name="Abouelleil A."/>
            <person name="Chapman S.B."/>
            <person name="Priest M."/>
            <person name="Young S.K."/>
            <person name="Wortman J."/>
            <person name="Nusbaum C."/>
            <person name="Birren B."/>
        </authorList>
    </citation>
    <scope>NUCLEOTIDE SEQUENCE [LARGE SCALE GENOMIC DNA]</scope>
    <source>
        <strain evidence="8 9">CBS 271.37</strain>
    </source>
</reference>
<gene>
    <name evidence="8" type="ORF">Z517_06582</name>
</gene>
<feature type="transmembrane region" description="Helical" evidence="6">
    <location>
        <begin position="113"/>
        <end position="135"/>
    </location>
</feature>
<evidence type="ECO:0000313" key="8">
    <source>
        <dbReference type="EMBL" id="KIW79967.1"/>
    </source>
</evidence>
<evidence type="ECO:0000313" key="9">
    <source>
        <dbReference type="Proteomes" id="UP000053029"/>
    </source>
</evidence>
<protein>
    <submittedName>
        <fullName evidence="8">Unplaced genomic scaffold supercont1.4, whole genome shotgun sequence</fullName>
    </submittedName>
</protein>
<dbReference type="HOGENOM" id="CLU_001265_0_1_1"/>
<keyword evidence="9" id="KW-1185">Reference proteome</keyword>
<keyword evidence="3 6" id="KW-0812">Transmembrane</keyword>
<feature type="transmembrane region" description="Helical" evidence="6">
    <location>
        <begin position="306"/>
        <end position="330"/>
    </location>
</feature>
<feature type="transmembrane region" description="Helical" evidence="6">
    <location>
        <begin position="142"/>
        <end position="160"/>
    </location>
</feature>
<feature type="transmembrane region" description="Helical" evidence="6">
    <location>
        <begin position="438"/>
        <end position="455"/>
    </location>
</feature>
<dbReference type="GeneID" id="25306072"/>
<feature type="transmembrane region" description="Helical" evidence="6">
    <location>
        <begin position="202"/>
        <end position="223"/>
    </location>
</feature>
<evidence type="ECO:0000256" key="2">
    <source>
        <dbReference type="ARBA" id="ARBA00022448"/>
    </source>
</evidence>
<dbReference type="Pfam" id="PF07690">
    <property type="entry name" value="MFS_1"/>
    <property type="match status" value="1"/>
</dbReference>
<organism evidence="8 9">
    <name type="scientific">Fonsecaea pedrosoi CBS 271.37</name>
    <dbReference type="NCBI Taxonomy" id="1442368"/>
    <lineage>
        <taxon>Eukaryota</taxon>
        <taxon>Fungi</taxon>
        <taxon>Dikarya</taxon>
        <taxon>Ascomycota</taxon>
        <taxon>Pezizomycotina</taxon>
        <taxon>Eurotiomycetes</taxon>
        <taxon>Chaetothyriomycetidae</taxon>
        <taxon>Chaetothyriales</taxon>
        <taxon>Herpotrichiellaceae</taxon>
        <taxon>Fonsecaea</taxon>
    </lineage>
</organism>
<evidence type="ECO:0000256" key="6">
    <source>
        <dbReference type="SAM" id="Phobius"/>
    </source>
</evidence>
<proteinExistence type="predicted"/>